<protein>
    <recommendedName>
        <fullName evidence="2">C962R-like N-terminal AEP domain-containing protein</fullName>
    </recommendedName>
</protein>
<proteinExistence type="predicted"/>
<reference evidence="3" key="1">
    <citation type="submission" date="2021-02" db="EMBL/GenBank/DDBJ databases">
        <authorList>
            <person name="Dougan E. K."/>
            <person name="Rhodes N."/>
            <person name="Thang M."/>
            <person name="Chan C."/>
        </authorList>
    </citation>
    <scope>NUCLEOTIDE SEQUENCE</scope>
</reference>
<evidence type="ECO:0000313" key="4">
    <source>
        <dbReference type="Proteomes" id="UP000649617"/>
    </source>
</evidence>
<keyword evidence="4" id="KW-1185">Reference proteome</keyword>
<organism evidence="3 4">
    <name type="scientific">Symbiodinium pilosum</name>
    <name type="common">Dinoflagellate</name>
    <dbReference type="NCBI Taxonomy" id="2952"/>
    <lineage>
        <taxon>Eukaryota</taxon>
        <taxon>Sar</taxon>
        <taxon>Alveolata</taxon>
        <taxon>Dinophyceae</taxon>
        <taxon>Suessiales</taxon>
        <taxon>Symbiodiniaceae</taxon>
        <taxon>Symbiodinium</taxon>
    </lineage>
</organism>
<dbReference type="AlphaFoldDB" id="A0A812TYZ7"/>
<dbReference type="Pfam" id="PF23162">
    <property type="entry name" value="AEP_C962R"/>
    <property type="match status" value="1"/>
</dbReference>
<comment type="caution">
    <text evidence="3">The sequence shown here is derived from an EMBL/GenBank/DDBJ whole genome shotgun (WGS) entry which is preliminary data.</text>
</comment>
<evidence type="ECO:0000313" key="3">
    <source>
        <dbReference type="EMBL" id="CAE7548796.1"/>
    </source>
</evidence>
<dbReference type="EMBL" id="CAJNIZ010033891">
    <property type="protein sequence ID" value="CAE7548796.1"/>
    <property type="molecule type" value="Genomic_DNA"/>
</dbReference>
<dbReference type="Proteomes" id="UP000649617">
    <property type="component" value="Unassembled WGS sequence"/>
</dbReference>
<gene>
    <name evidence="3" type="ORF">SPIL2461_LOCUS14570</name>
</gene>
<name>A0A812TYZ7_SYMPI</name>
<feature type="region of interest" description="Disordered" evidence="1">
    <location>
        <begin position="124"/>
        <end position="174"/>
    </location>
</feature>
<dbReference type="InterPro" id="IPR056443">
    <property type="entry name" value="AEP_C962R"/>
</dbReference>
<feature type="compositionally biased region" description="Basic and acidic residues" evidence="1">
    <location>
        <begin position="124"/>
        <end position="161"/>
    </location>
</feature>
<dbReference type="OrthoDB" id="431001at2759"/>
<evidence type="ECO:0000256" key="1">
    <source>
        <dbReference type="SAM" id="MobiDB-lite"/>
    </source>
</evidence>
<accession>A0A812TYZ7</accession>
<feature type="domain" description="C962R-like N-terminal AEP" evidence="2">
    <location>
        <begin position="658"/>
        <end position="865"/>
    </location>
</feature>
<sequence length="1126" mass="128850">MELRGEWAGFDLLTVGGEKLMVHRRGNLVMVSGCITTVSPMKQKANFDLNIGQVPHYCNPQRYIPFVAPTAMSRYEGIKQCGTSSILRDDGKLMINFNKNTNPMVLHFSGLIFNVQGEPEEEIEIAHRDRPKPGKEVKDVLGKGKGKGKDEDMSPTRRQELRASQQDPPGLQRENGIVTLQGSLLEATYGFSNLLVGYLPEGYRPKREIRCLAPLIHMPKQDDFACCPIADQTIALTVKPDGNIFVQGGNQHAVDQKGLMRVLPQRKRGILSFDGIRFSQANQGLPITLAAGLGSKKSSSKLLQKLGSSDSSAIALKHGDLVLLEGGLDWTNSKTLNNKQVIARLPEGCWPRRREIFFTRGRDEERRRVDIDMWGRIFCPEGDDKTSDGGHVELSGIAFMAAAEPPLLQPLEPEFDDLKLLYNRTVVDVAAGSFKGHELLEQFIRRCSHYEWNLLKYNMARHAGRSMLTPLGDAPLRGWERGNEYNLDKDCHRLWRDVLKHKLDEHWGITTWHTLMHLSDAMLDKVLECCSQQLGDRDRKLLKKSKRICEGDWERKRHPGLNFNRLGEIAADIVDHMFEHWDFSAQLQGLMKNDFRAPETIKHLFPRHVAKWQEKLIKDNIAEKEMGKFEEIRQFFFLYETTGSNMTHCSLMGSSDLFTTTGKWYFPDAPDVQRQLFENVAWLYDRNIHHYISERQTPTFPFIEDFDIQAAKDYRPIPPGREWADPPDDLFVTMPIRHGPEPFDVGGDPGFVLKHRATAIHMMYPHIEELYCLVYSASGYNKGKEMVKSSFHLVWPQIVVDPSRAQAIRYVTLGIFKNETNKQGSDIQLLQEKLMEMDRSNEWELVFDSTTINARNGLRLPYSDKASMVVKDPEDKARIARGELSKNSAFKIRVVEERPSKAVGRINFSFVKDEDGEERIQARWVQDEKSQERSEWIRMGSCRLDQADAISTKMTPWQLGPEVMGLLPKKPGEKYYRESEDDQGIFRTHVSYPNILRCALSVDEFVAKFDEQLGEEMDALLGEGEFDLRKRIAGQWITVTEDQAMWRAPAARQFSHKFPDWHWGSRSKQLLRPAELTFLKSVGKVIVDGPDDVRTALVRVLKLCRTEMDDNPIMPVFDTEMMHSFP</sequence>
<evidence type="ECO:0000259" key="2">
    <source>
        <dbReference type="Pfam" id="PF23162"/>
    </source>
</evidence>